<reference evidence="2 3" key="1">
    <citation type="submission" date="2019-03" db="EMBL/GenBank/DDBJ databases">
        <title>Genomic Encyclopedia of Archaeal and Bacterial Type Strains, Phase II (KMG-II): from individual species to whole genera.</title>
        <authorList>
            <person name="Goeker M."/>
        </authorList>
    </citation>
    <scope>NUCLEOTIDE SEQUENCE [LARGE SCALE GENOMIC DNA]</scope>
    <source>
        <strain evidence="2 3">DSM 24323</strain>
    </source>
</reference>
<dbReference type="AlphaFoldDB" id="A0A4V3EMX5"/>
<keyword evidence="1" id="KW-1133">Transmembrane helix</keyword>
<keyword evidence="3" id="KW-1185">Reference proteome</keyword>
<gene>
    <name evidence="2" type="ORF">CLV29_2746</name>
</gene>
<feature type="transmembrane region" description="Helical" evidence="1">
    <location>
        <begin position="84"/>
        <end position="105"/>
    </location>
</feature>
<evidence type="ECO:0000256" key="1">
    <source>
        <dbReference type="SAM" id="Phobius"/>
    </source>
</evidence>
<name>A0A4V3EMX5_9ACTN</name>
<feature type="transmembrane region" description="Helical" evidence="1">
    <location>
        <begin position="54"/>
        <end position="72"/>
    </location>
</feature>
<feature type="transmembrane region" description="Helical" evidence="1">
    <location>
        <begin position="137"/>
        <end position="157"/>
    </location>
</feature>
<sequence>MFRTLLCTAGALLSAVTAAVYLNFSVRVMPELGRLAPATGIARMQGFNRAAVQAPFMICFFGAAVASAILLLRVLRGDRDAIDAVAALGGVAYLAGFLLTIAYNVPLDDRLATLERGSGGDAFWRHYLTHWTRANSIRAGLSAVSALSLSAATLLGATGD</sequence>
<dbReference type="EMBL" id="SOAW01000002">
    <property type="protein sequence ID" value="TDT31328.1"/>
    <property type="molecule type" value="Genomic_DNA"/>
</dbReference>
<dbReference type="Pfam" id="PF08592">
    <property type="entry name" value="Anthrone_oxy"/>
    <property type="match status" value="1"/>
</dbReference>
<dbReference type="RefSeq" id="WP_166649280.1">
    <property type="nucleotide sequence ID" value="NZ_SOAW01000002.1"/>
</dbReference>
<organism evidence="2 3">
    <name type="scientific">Naumannella halotolerans</name>
    <dbReference type="NCBI Taxonomy" id="993414"/>
    <lineage>
        <taxon>Bacteria</taxon>
        <taxon>Bacillati</taxon>
        <taxon>Actinomycetota</taxon>
        <taxon>Actinomycetes</taxon>
        <taxon>Propionibacteriales</taxon>
        <taxon>Propionibacteriaceae</taxon>
        <taxon>Naumannella</taxon>
    </lineage>
</organism>
<comment type="caution">
    <text evidence="2">The sequence shown here is derived from an EMBL/GenBank/DDBJ whole genome shotgun (WGS) entry which is preliminary data.</text>
</comment>
<keyword evidence="1" id="KW-0472">Membrane</keyword>
<proteinExistence type="predicted"/>
<evidence type="ECO:0000313" key="3">
    <source>
        <dbReference type="Proteomes" id="UP000295371"/>
    </source>
</evidence>
<keyword evidence="1" id="KW-0812">Transmembrane</keyword>
<protein>
    <submittedName>
        <fullName evidence="2">Putative membrane protein</fullName>
    </submittedName>
</protein>
<accession>A0A4V3EMX5</accession>
<dbReference type="Proteomes" id="UP000295371">
    <property type="component" value="Unassembled WGS sequence"/>
</dbReference>
<evidence type="ECO:0000313" key="2">
    <source>
        <dbReference type="EMBL" id="TDT31328.1"/>
    </source>
</evidence>
<dbReference type="InterPro" id="IPR013901">
    <property type="entry name" value="Anthrone_oxy"/>
</dbReference>